<evidence type="ECO:0000259" key="9">
    <source>
        <dbReference type="Pfam" id="PF01850"/>
    </source>
</evidence>
<feature type="binding site" evidence="8">
    <location>
        <position position="5"/>
    </location>
    <ligand>
        <name>Mg(2+)</name>
        <dbReference type="ChEBI" id="CHEBI:18420"/>
    </ligand>
</feature>
<sequence>MIVLDTNVVSELARATPSREVLDWVDARDSADLVITALTAAEIRAGVALLPDGRRKRAIELKMEALLTETFYGSVLAFDIESSSYYAKILADRKRTGRSISAFDAQIAAVCGQHGAALATRNTKDFIDTGIRLFNPWGTG</sequence>
<dbReference type="Proteomes" id="UP001209083">
    <property type="component" value="Chromosome"/>
</dbReference>
<dbReference type="InterPro" id="IPR022907">
    <property type="entry name" value="VapC_family"/>
</dbReference>
<comment type="similarity">
    <text evidence="7 8">Belongs to the PINc/VapC protein family.</text>
</comment>
<evidence type="ECO:0000256" key="6">
    <source>
        <dbReference type="ARBA" id="ARBA00022842"/>
    </source>
</evidence>
<evidence type="ECO:0000313" key="10">
    <source>
        <dbReference type="EMBL" id="WGW12340.1"/>
    </source>
</evidence>
<keyword evidence="8" id="KW-0800">Toxin</keyword>
<keyword evidence="4 8" id="KW-0479">Metal-binding</keyword>
<comment type="function">
    <text evidence="8">Toxic component of a toxin-antitoxin (TA) system. An RNase.</text>
</comment>
<dbReference type="InterPro" id="IPR002716">
    <property type="entry name" value="PIN_dom"/>
</dbReference>
<feature type="domain" description="PIN" evidence="9">
    <location>
        <begin position="2"/>
        <end position="127"/>
    </location>
</feature>
<proteinExistence type="inferred from homology"/>
<keyword evidence="3 8" id="KW-0540">Nuclease</keyword>
<dbReference type="CDD" id="cd18731">
    <property type="entry name" value="PIN_NgFitB-like"/>
    <property type="match status" value="1"/>
</dbReference>
<organism evidence="10 11">
    <name type="scientific">Saxibacter everestensis</name>
    <dbReference type="NCBI Taxonomy" id="2909229"/>
    <lineage>
        <taxon>Bacteria</taxon>
        <taxon>Bacillati</taxon>
        <taxon>Actinomycetota</taxon>
        <taxon>Actinomycetes</taxon>
        <taxon>Micrococcales</taxon>
        <taxon>Brevibacteriaceae</taxon>
        <taxon>Saxibacter</taxon>
    </lineage>
</organism>
<dbReference type="HAMAP" id="MF_00265">
    <property type="entry name" value="VapC_Nob1"/>
    <property type="match status" value="1"/>
</dbReference>
<evidence type="ECO:0000256" key="5">
    <source>
        <dbReference type="ARBA" id="ARBA00022801"/>
    </source>
</evidence>
<feature type="binding site" evidence="8">
    <location>
        <position position="104"/>
    </location>
    <ligand>
        <name>Mg(2+)</name>
        <dbReference type="ChEBI" id="CHEBI:18420"/>
    </ligand>
</feature>
<dbReference type="PANTHER" id="PTHR33653:SF1">
    <property type="entry name" value="RIBONUCLEASE VAPC2"/>
    <property type="match status" value="1"/>
</dbReference>
<evidence type="ECO:0000256" key="7">
    <source>
        <dbReference type="ARBA" id="ARBA00038093"/>
    </source>
</evidence>
<dbReference type="InterPro" id="IPR050556">
    <property type="entry name" value="Type_II_TA_system_RNase"/>
</dbReference>
<accession>A0ABY8QVF1</accession>
<evidence type="ECO:0000313" key="11">
    <source>
        <dbReference type="Proteomes" id="UP001209083"/>
    </source>
</evidence>
<evidence type="ECO:0000256" key="1">
    <source>
        <dbReference type="ARBA" id="ARBA00001946"/>
    </source>
</evidence>
<dbReference type="InterPro" id="IPR029060">
    <property type="entry name" value="PIN-like_dom_sf"/>
</dbReference>
<evidence type="ECO:0000256" key="4">
    <source>
        <dbReference type="ARBA" id="ARBA00022723"/>
    </source>
</evidence>
<dbReference type="RefSeq" id="WP_349639139.1">
    <property type="nucleotide sequence ID" value="NZ_CP090958.1"/>
</dbReference>
<keyword evidence="6 8" id="KW-0460">Magnesium</keyword>
<reference evidence="10 11" key="1">
    <citation type="submission" date="2023-05" db="EMBL/GenBank/DDBJ databases">
        <title>Lithophilousrod everest ZFBP1038 complete genpme.</title>
        <authorList>
            <person name="Tian M."/>
        </authorList>
    </citation>
    <scope>NUCLEOTIDE SEQUENCE [LARGE SCALE GENOMIC DNA]</scope>
    <source>
        <strain evidence="10 11">ZFBP1038</strain>
    </source>
</reference>
<evidence type="ECO:0000256" key="2">
    <source>
        <dbReference type="ARBA" id="ARBA00022649"/>
    </source>
</evidence>
<gene>
    <name evidence="8" type="primary">vapC</name>
    <name evidence="10" type="ORF">LWF01_00810</name>
</gene>
<dbReference type="EMBL" id="CP090958">
    <property type="protein sequence ID" value="WGW12340.1"/>
    <property type="molecule type" value="Genomic_DNA"/>
</dbReference>
<protein>
    <recommendedName>
        <fullName evidence="8">Ribonuclease VapC</fullName>
        <shortName evidence="8">RNase VapC</shortName>
        <ecNumber evidence="8">3.1.-.-</ecNumber>
    </recommendedName>
    <alternativeName>
        <fullName evidence="8">Toxin VapC</fullName>
    </alternativeName>
</protein>
<dbReference type="PANTHER" id="PTHR33653">
    <property type="entry name" value="RIBONUCLEASE VAPC2"/>
    <property type="match status" value="1"/>
</dbReference>
<keyword evidence="5 8" id="KW-0378">Hydrolase</keyword>
<keyword evidence="2 8" id="KW-1277">Toxin-antitoxin system</keyword>
<dbReference type="Gene3D" id="3.40.50.1010">
    <property type="entry name" value="5'-nuclease"/>
    <property type="match status" value="1"/>
</dbReference>
<dbReference type="EC" id="3.1.-.-" evidence="8"/>
<name>A0ABY8QVF1_9MICO</name>
<dbReference type="SUPFAM" id="SSF88723">
    <property type="entry name" value="PIN domain-like"/>
    <property type="match status" value="1"/>
</dbReference>
<comment type="cofactor">
    <cofactor evidence="1 8">
        <name>Mg(2+)</name>
        <dbReference type="ChEBI" id="CHEBI:18420"/>
    </cofactor>
</comment>
<dbReference type="Pfam" id="PF01850">
    <property type="entry name" value="PIN"/>
    <property type="match status" value="1"/>
</dbReference>
<evidence type="ECO:0000256" key="8">
    <source>
        <dbReference type="HAMAP-Rule" id="MF_00265"/>
    </source>
</evidence>
<evidence type="ECO:0000256" key="3">
    <source>
        <dbReference type="ARBA" id="ARBA00022722"/>
    </source>
</evidence>
<keyword evidence="11" id="KW-1185">Reference proteome</keyword>